<keyword evidence="2" id="KW-0472">Membrane</keyword>
<reference evidence="3 4" key="1">
    <citation type="submission" date="2021-10" db="EMBL/GenBank/DDBJ databases">
        <title>Anaerobic single-cell dispensing facilitates the cultivation of human gut bacteria.</title>
        <authorList>
            <person name="Afrizal A."/>
        </authorList>
    </citation>
    <scope>NUCLEOTIDE SEQUENCE [LARGE SCALE GENOMIC DNA]</scope>
    <source>
        <strain evidence="3 4">CLA-AA-H273</strain>
    </source>
</reference>
<sequence length="198" mass="23363">MDVQKEQEQQNRTDHVVSGFAFYSEKDARLAEQERQKIAYLDKRIDRTNLESVLVIYKKALDDRVFRTPVGLEYLRELQGELKAEQDLLGEEIPPIPLWTNFADTREKTSPARRRIKPAPEENKNTTFRLSLIMNIVMVIAIIAMFIITLNSDQPNVLNYERNLQNKYATWEQELTQREQTVREKERELHIETEVSQN</sequence>
<accession>A0AAE3A2V1</accession>
<dbReference type="RefSeq" id="WP_022312780.1">
    <property type="nucleotide sequence ID" value="NZ_JAJEPV010000020.1"/>
</dbReference>
<evidence type="ECO:0000313" key="4">
    <source>
        <dbReference type="Proteomes" id="UP001197795"/>
    </source>
</evidence>
<dbReference type="AlphaFoldDB" id="A0AAE3A2V1"/>
<organism evidence="3 4">
    <name type="scientific">Waltera acetigignens</name>
    <dbReference type="NCBI Taxonomy" id="2981769"/>
    <lineage>
        <taxon>Bacteria</taxon>
        <taxon>Bacillati</taxon>
        <taxon>Bacillota</taxon>
        <taxon>Clostridia</taxon>
        <taxon>Lachnospirales</taxon>
        <taxon>Lachnospiraceae</taxon>
        <taxon>Waltera</taxon>
    </lineage>
</organism>
<keyword evidence="2" id="KW-0812">Transmembrane</keyword>
<feature type="coiled-coil region" evidence="1">
    <location>
        <begin position="161"/>
        <end position="188"/>
    </location>
</feature>
<keyword evidence="4" id="KW-1185">Reference proteome</keyword>
<gene>
    <name evidence="3" type="ORF">LKD75_09390</name>
</gene>
<evidence type="ECO:0000256" key="2">
    <source>
        <dbReference type="SAM" id="Phobius"/>
    </source>
</evidence>
<feature type="transmembrane region" description="Helical" evidence="2">
    <location>
        <begin position="132"/>
        <end position="150"/>
    </location>
</feature>
<name>A0AAE3A2V1_9FIRM</name>
<dbReference type="EMBL" id="JAJEPV010000020">
    <property type="protein sequence ID" value="MCC2119795.1"/>
    <property type="molecule type" value="Genomic_DNA"/>
</dbReference>
<comment type="caution">
    <text evidence="3">The sequence shown here is derived from an EMBL/GenBank/DDBJ whole genome shotgun (WGS) entry which is preliminary data.</text>
</comment>
<proteinExistence type="predicted"/>
<evidence type="ECO:0000256" key="1">
    <source>
        <dbReference type="SAM" id="Coils"/>
    </source>
</evidence>
<protein>
    <submittedName>
        <fullName evidence="3">Uncharacterized protein</fullName>
    </submittedName>
</protein>
<evidence type="ECO:0000313" key="3">
    <source>
        <dbReference type="EMBL" id="MCC2119795.1"/>
    </source>
</evidence>
<keyword evidence="1" id="KW-0175">Coiled coil</keyword>
<dbReference type="Proteomes" id="UP001197795">
    <property type="component" value="Unassembled WGS sequence"/>
</dbReference>
<keyword evidence="2" id="KW-1133">Transmembrane helix</keyword>